<dbReference type="InterPro" id="IPR011010">
    <property type="entry name" value="DNA_brk_join_enz"/>
</dbReference>
<evidence type="ECO:0000256" key="3">
    <source>
        <dbReference type="ARBA" id="ARBA00023125"/>
    </source>
</evidence>
<feature type="region of interest" description="Disordered" evidence="6">
    <location>
        <begin position="484"/>
        <end position="504"/>
    </location>
</feature>
<dbReference type="InterPro" id="IPR050090">
    <property type="entry name" value="Tyrosine_recombinase_XerCD"/>
</dbReference>
<evidence type="ECO:0000256" key="6">
    <source>
        <dbReference type="SAM" id="MobiDB-lite"/>
    </source>
</evidence>
<evidence type="ECO:0000256" key="4">
    <source>
        <dbReference type="ARBA" id="ARBA00023172"/>
    </source>
</evidence>
<dbReference type="SUPFAM" id="SSF56349">
    <property type="entry name" value="DNA breaking-rejoining enzymes"/>
    <property type="match status" value="1"/>
</dbReference>
<dbReference type="Gene3D" id="1.10.150.130">
    <property type="match status" value="1"/>
</dbReference>
<name>A0A1N7RI89_9BURK</name>
<dbReference type="InterPro" id="IPR022169">
    <property type="entry name" value="DUF3701"/>
</dbReference>
<dbReference type="PANTHER" id="PTHR30349:SF41">
    <property type="entry name" value="INTEGRASE_RECOMBINASE PROTEIN MJ0367-RELATED"/>
    <property type="match status" value="1"/>
</dbReference>
<dbReference type="Pfam" id="PF00589">
    <property type="entry name" value="Phage_integrase"/>
    <property type="match status" value="1"/>
</dbReference>
<dbReference type="PROSITE" id="PS51898">
    <property type="entry name" value="TYR_RECOMBINASE"/>
    <property type="match status" value="1"/>
</dbReference>
<reference evidence="9 10" key="1">
    <citation type="submission" date="2016-12" db="EMBL/GenBank/DDBJ databases">
        <authorList>
            <person name="Song W.-J."/>
            <person name="Kurnit D.M."/>
        </authorList>
    </citation>
    <scope>NUCLEOTIDE SEQUENCE [LARGE SCALE GENOMIC DNA]</scope>
    <source>
        <strain evidence="9 10">STM7296</strain>
    </source>
</reference>
<evidence type="ECO:0000313" key="10">
    <source>
        <dbReference type="Proteomes" id="UP000187012"/>
    </source>
</evidence>
<evidence type="ECO:0000256" key="5">
    <source>
        <dbReference type="PROSITE-ProRule" id="PRU01248"/>
    </source>
</evidence>
<keyword evidence="4" id="KW-0233">DNA recombination</keyword>
<dbReference type="Gene3D" id="1.10.443.10">
    <property type="entry name" value="Intergrase catalytic core"/>
    <property type="match status" value="1"/>
</dbReference>
<evidence type="ECO:0000256" key="1">
    <source>
        <dbReference type="ARBA" id="ARBA00008857"/>
    </source>
</evidence>
<comment type="similarity">
    <text evidence="1">Belongs to the 'phage' integrase family.</text>
</comment>
<gene>
    <name evidence="9" type="ORF">BN2475_10009</name>
</gene>
<dbReference type="Proteomes" id="UP000187012">
    <property type="component" value="Unassembled WGS sequence"/>
</dbReference>
<protein>
    <submittedName>
        <fullName evidence="9">Putative integrase</fullName>
    </submittedName>
</protein>
<sequence>MANHQQTVSRQRAYTRNDFAALRSFVQRVPAATIARLYFGEDDEGNEPTPGWVESYLRRMQADLVDLAIEHGSSVLADHLKSSARAHGSARLTAVTLRMVEQAAALAVARPSAEHGVGMWFRPLVSEHLKRQGILTLGDLVDFCNRRGGSWWRAVRRIGPGRARHIVAWLRQNESNIGRTVAADVDERPPFTAADSAIVEVGGPHRVLVPMERMALREELSGARGQNRAQAFSQIRAHNDLEAIRAWLYLYEDQPKTLRAYTREVERFLLWAVSVRGQALSDLMVEDCQAYKDFLKAPSPAFVGPRAGRASGRWRPFASAEMLPESQKYAVRTLRAALEWLVDVRYLASNPWKAVKDPVVVEREHDMKIERALSASLWERARHYIDARCEPAAASYWRTVRVALLLSGDSGLRREELTVSRREALSPTTWGEDEAPVWQLEVLGKRKKIRTVPVSPAAVDALRAHWRDRGVDFDVATEGPLIKPGFIPPTPQAQDRHATGDDLSYSPDGINRMVRWAMKRLVAGMPDLTTEDMKQLVSTTPHAFRHTFGTQAAASDVPLDVVQRILGHRSLQTTTIYVQAEKQRMMREAAAYFGKSKD</sequence>
<dbReference type="PANTHER" id="PTHR30349">
    <property type="entry name" value="PHAGE INTEGRASE-RELATED"/>
    <property type="match status" value="1"/>
</dbReference>
<evidence type="ECO:0000259" key="7">
    <source>
        <dbReference type="PROSITE" id="PS51898"/>
    </source>
</evidence>
<dbReference type="InterPro" id="IPR002104">
    <property type="entry name" value="Integrase_catalytic"/>
</dbReference>
<feature type="domain" description="Core-binding (CB)" evidence="8">
    <location>
        <begin position="238"/>
        <end position="342"/>
    </location>
</feature>
<dbReference type="STRING" id="1247936.BN2475_10009"/>
<keyword evidence="10" id="KW-1185">Reference proteome</keyword>
<dbReference type="AlphaFoldDB" id="A0A1N7RI89"/>
<dbReference type="GO" id="GO:0006310">
    <property type="term" value="P:DNA recombination"/>
    <property type="evidence" value="ECO:0007669"/>
    <property type="project" value="UniProtKB-KW"/>
</dbReference>
<dbReference type="InterPro" id="IPR013762">
    <property type="entry name" value="Integrase-like_cat_sf"/>
</dbReference>
<organism evidence="9 10">
    <name type="scientific">Paraburkholderia ribeironis</name>
    <dbReference type="NCBI Taxonomy" id="1247936"/>
    <lineage>
        <taxon>Bacteria</taxon>
        <taxon>Pseudomonadati</taxon>
        <taxon>Pseudomonadota</taxon>
        <taxon>Betaproteobacteria</taxon>
        <taxon>Burkholderiales</taxon>
        <taxon>Burkholderiaceae</taxon>
        <taxon>Paraburkholderia</taxon>
    </lineage>
</organism>
<proteinExistence type="inferred from homology"/>
<dbReference type="GO" id="GO:0003677">
    <property type="term" value="F:DNA binding"/>
    <property type="evidence" value="ECO:0007669"/>
    <property type="project" value="UniProtKB-UniRule"/>
</dbReference>
<accession>A0A1N7RI89</accession>
<feature type="domain" description="Tyr recombinase" evidence="7">
    <location>
        <begin position="368"/>
        <end position="590"/>
    </location>
</feature>
<dbReference type="RefSeq" id="WP_094777536.1">
    <property type="nucleotide sequence ID" value="NZ_CYGX02000001.1"/>
</dbReference>
<dbReference type="OrthoDB" id="8610787at2"/>
<dbReference type="InterPro" id="IPR010998">
    <property type="entry name" value="Integrase_recombinase_N"/>
</dbReference>
<dbReference type="GO" id="GO:0015074">
    <property type="term" value="P:DNA integration"/>
    <property type="evidence" value="ECO:0007669"/>
    <property type="project" value="UniProtKB-KW"/>
</dbReference>
<dbReference type="EMBL" id="CYGX02000001">
    <property type="protein sequence ID" value="SIT34853.1"/>
    <property type="molecule type" value="Genomic_DNA"/>
</dbReference>
<keyword evidence="2" id="KW-0229">DNA integration</keyword>
<dbReference type="InterPro" id="IPR044068">
    <property type="entry name" value="CB"/>
</dbReference>
<dbReference type="Pfam" id="PF12482">
    <property type="entry name" value="DUF3701"/>
    <property type="match status" value="1"/>
</dbReference>
<keyword evidence="3 5" id="KW-0238">DNA-binding</keyword>
<dbReference type="PROSITE" id="PS51900">
    <property type="entry name" value="CB"/>
    <property type="match status" value="1"/>
</dbReference>
<evidence type="ECO:0000313" key="9">
    <source>
        <dbReference type="EMBL" id="SIT34853.1"/>
    </source>
</evidence>
<evidence type="ECO:0000256" key="2">
    <source>
        <dbReference type="ARBA" id="ARBA00022908"/>
    </source>
</evidence>
<evidence type="ECO:0000259" key="8">
    <source>
        <dbReference type="PROSITE" id="PS51900"/>
    </source>
</evidence>